<reference evidence="3 4" key="1">
    <citation type="journal article" date="2018" name="Nat. Ecol. Evol.">
        <title>Pezizomycetes genomes reveal the molecular basis of ectomycorrhizal truffle lifestyle.</title>
        <authorList>
            <person name="Murat C."/>
            <person name="Payen T."/>
            <person name="Noel B."/>
            <person name="Kuo A."/>
            <person name="Morin E."/>
            <person name="Chen J."/>
            <person name="Kohler A."/>
            <person name="Krizsan K."/>
            <person name="Balestrini R."/>
            <person name="Da Silva C."/>
            <person name="Montanini B."/>
            <person name="Hainaut M."/>
            <person name="Levati E."/>
            <person name="Barry K.W."/>
            <person name="Belfiori B."/>
            <person name="Cichocki N."/>
            <person name="Clum A."/>
            <person name="Dockter R.B."/>
            <person name="Fauchery L."/>
            <person name="Guy J."/>
            <person name="Iotti M."/>
            <person name="Le Tacon F."/>
            <person name="Lindquist E.A."/>
            <person name="Lipzen A."/>
            <person name="Malagnac F."/>
            <person name="Mello A."/>
            <person name="Molinier V."/>
            <person name="Miyauchi S."/>
            <person name="Poulain J."/>
            <person name="Riccioni C."/>
            <person name="Rubini A."/>
            <person name="Sitrit Y."/>
            <person name="Splivallo R."/>
            <person name="Traeger S."/>
            <person name="Wang M."/>
            <person name="Zifcakova L."/>
            <person name="Wipf D."/>
            <person name="Zambonelli A."/>
            <person name="Paolocci F."/>
            <person name="Nowrousian M."/>
            <person name="Ottonello S."/>
            <person name="Baldrian P."/>
            <person name="Spatafora J.W."/>
            <person name="Henrissat B."/>
            <person name="Nagy L.G."/>
            <person name="Aury J.M."/>
            <person name="Wincker P."/>
            <person name="Grigoriev I.V."/>
            <person name="Bonfante P."/>
            <person name="Martin F.M."/>
        </authorList>
    </citation>
    <scope>NUCLEOTIDE SEQUENCE [LARGE SCALE GENOMIC DNA]</scope>
    <source>
        <strain evidence="3 4">ATCC MYA-4762</strain>
    </source>
</reference>
<dbReference type="STRING" id="1051890.A0A3N4LCJ4"/>
<dbReference type="OrthoDB" id="5340910at2759"/>
<proteinExistence type="predicted"/>
<keyword evidence="2" id="KW-1133">Transmembrane helix</keyword>
<dbReference type="InterPro" id="IPR036028">
    <property type="entry name" value="SH3-like_dom_sf"/>
</dbReference>
<dbReference type="EMBL" id="ML121569">
    <property type="protein sequence ID" value="RPB20594.1"/>
    <property type="molecule type" value="Genomic_DNA"/>
</dbReference>
<keyword evidence="4" id="KW-1185">Reference proteome</keyword>
<evidence type="ECO:0000313" key="4">
    <source>
        <dbReference type="Proteomes" id="UP000267821"/>
    </source>
</evidence>
<sequence>MDRHHRRTHLHHRRVKREAPVITQIHYLTLKPTFSGPVAGYSTVLRTQDKPPTVKTTSSPPKPQSTKVPEKTQPPKTTQAPETTAKAESKTPSPTKKPTNSPKSSTGPTETSSALTEEETSTIDAQTTTSSGTLTETISASHTVGSALGSSTPTSIAINDGYGSSGPSLGGIISGSAAAVVILLLVAVFFYRRRKQRAMNTAYGKTEDEKTVGLARGAAGMGVVSGAASINEKGSTVSLTPVIQFNPMLNPPAASPVVKTGPSGGTGGNGIPRKPIPPPLALSKPPQSDLRPSSSSSVSIPTVPVMPAAQPSPTLSAFSDGFVPGTPVAGPVDAAALAAAGKTAPVYRVQMEYSPSQADELALNIGGLVRMLHEYDDGWALCVRMDRSAQGVCPRTCLSARPVKPRSNPAPGSPASQQRRGSPSVNSRSPQGPVPQNSQPSQSPASSQRYIPYSDSRPGTPSQQQRLQTPKAPETTQSLPQITVTETETELPETKPEILVSPAPEASTNANAPAFHAM</sequence>
<feature type="transmembrane region" description="Helical" evidence="2">
    <location>
        <begin position="169"/>
        <end position="191"/>
    </location>
</feature>
<dbReference type="AlphaFoldDB" id="A0A3N4LCJ4"/>
<dbReference type="InParanoid" id="A0A3N4LCJ4"/>
<organism evidence="3 4">
    <name type="scientific">Terfezia boudieri ATCC MYA-4762</name>
    <dbReference type="NCBI Taxonomy" id="1051890"/>
    <lineage>
        <taxon>Eukaryota</taxon>
        <taxon>Fungi</taxon>
        <taxon>Dikarya</taxon>
        <taxon>Ascomycota</taxon>
        <taxon>Pezizomycotina</taxon>
        <taxon>Pezizomycetes</taxon>
        <taxon>Pezizales</taxon>
        <taxon>Pezizaceae</taxon>
        <taxon>Terfezia</taxon>
    </lineage>
</organism>
<keyword evidence="2" id="KW-0812">Transmembrane</keyword>
<dbReference type="CDD" id="cd12087">
    <property type="entry name" value="TM_EGFR-like"/>
    <property type="match status" value="1"/>
</dbReference>
<feature type="region of interest" description="Disordered" evidence="1">
    <location>
        <begin position="45"/>
        <end position="133"/>
    </location>
</feature>
<gene>
    <name evidence="3" type="ORF">L211DRAFT_508974</name>
</gene>
<accession>A0A3N4LCJ4</accession>
<feature type="region of interest" description="Disordered" evidence="1">
    <location>
        <begin position="254"/>
        <end position="305"/>
    </location>
</feature>
<feature type="compositionally biased region" description="Low complexity" evidence="1">
    <location>
        <begin position="429"/>
        <end position="448"/>
    </location>
</feature>
<evidence type="ECO:0000256" key="2">
    <source>
        <dbReference type="SAM" id="Phobius"/>
    </source>
</evidence>
<name>A0A3N4LCJ4_9PEZI</name>
<feature type="compositionally biased region" description="Low complexity" evidence="1">
    <location>
        <begin position="50"/>
        <end position="67"/>
    </location>
</feature>
<feature type="compositionally biased region" description="Low complexity" evidence="1">
    <location>
        <begin position="281"/>
        <end position="305"/>
    </location>
</feature>
<keyword evidence="2" id="KW-0472">Membrane</keyword>
<evidence type="ECO:0000256" key="1">
    <source>
        <dbReference type="SAM" id="MobiDB-lite"/>
    </source>
</evidence>
<feature type="compositionally biased region" description="Low complexity" evidence="1">
    <location>
        <begin position="90"/>
        <end position="115"/>
    </location>
</feature>
<dbReference type="Gene3D" id="2.30.30.40">
    <property type="entry name" value="SH3 Domains"/>
    <property type="match status" value="1"/>
</dbReference>
<dbReference type="SUPFAM" id="SSF50044">
    <property type="entry name" value="SH3-domain"/>
    <property type="match status" value="1"/>
</dbReference>
<dbReference type="Proteomes" id="UP000267821">
    <property type="component" value="Unassembled WGS sequence"/>
</dbReference>
<evidence type="ECO:0008006" key="5">
    <source>
        <dbReference type="Google" id="ProtNLM"/>
    </source>
</evidence>
<feature type="compositionally biased region" description="Polar residues" evidence="1">
    <location>
        <begin position="414"/>
        <end position="428"/>
    </location>
</feature>
<feature type="compositionally biased region" description="Polar residues" evidence="1">
    <location>
        <begin position="457"/>
        <end position="482"/>
    </location>
</feature>
<protein>
    <recommendedName>
        <fullName evidence="5">SH3 domain-containing protein</fullName>
    </recommendedName>
</protein>
<feature type="region of interest" description="Disordered" evidence="1">
    <location>
        <begin position="399"/>
        <end position="518"/>
    </location>
</feature>
<evidence type="ECO:0000313" key="3">
    <source>
        <dbReference type="EMBL" id="RPB20594.1"/>
    </source>
</evidence>